<feature type="region of interest" description="Disordered" evidence="1">
    <location>
        <begin position="68"/>
        <end position="88"/>
    </location>
</feature>
<organism evidence="2 3">
    <name type="scientific">Aromia moschata</name>
    <dbReference type="NCBI Taxonomy" id="1265417"/>
    <lineage>
        <taxon>Eukaryota</taxon>
        <taxon>Metazoa</taxon>
        <taxon>Ecdysozoa</taxon>
        <taxon>Arthropoda</taxon>
        <taxon>Hexapoda</taxon>
        <taxon>Insecta</taxon>
        <taxon>Pterygota</taxon>
        <taxon>Neoptera</taxon>
        <taxon>Endopterygota</taxon>
        <taxon>Coleoptera</taxon>
        <taxon>Polyphaga</taxon>
        <taxon>Cucujiformia</taxon>
        <taxon>Chrysomeloidea</taxon>
        <taxon>Cerambycidae</taxon>
        <taxon>Cerambycinae</taxon>
        <taxon>Callichromatini</taxon>
        <taxon>Aromia</taxon>
    </lineage>
</organism>
<comment type="caution">
    <text evidence="2">The sequence shown here is derived from an EMBL/GenBank/DDBJ whole genome shotgun (WGS) entry which is preliminary data.</text>
</comment>
<sequence>MDNPVDVSAVQHERGPRKPKLQPPPSSQMHQSPSLGHGLQHMPSGDKLPTGSASFHFGTGLFAPPHHPLKALTLPPPPPPVSSSPTSHLDTLSLPIFHPPALPPPPGLLHILMSAEKCQYLLEELKTSAFSYLRRIFDNVLEKYPYYEVAKIYP</sequence>
<feature type="region of interest" description="Disordered" evidence="1">
    <location>
        <begin position="1"/>
        <end position="50"/>
    </location>
</feature>
<evidence type="ECO:0000256" key="1">
    <source>
        <dbReference type="SAM" id="MobiDB-lite"/>
    </source>
</evidence>
<dbReference type="AlphaFoldDB" id="A0AAV8YPW2"/>
<protein>
    <submittedName>
        <fullName evidence="2">Uncharacterized protein</fullName>
    </submittedName>
</protein>
<name>A0AAV8YPW2_9CUCU</name>
<accession>A0AAV8YPW2</accession>
<evidence type="ECO:0000313" key="3">
    <source>
        <dbReference type="Proteomes" id="UP001162162"/>
    </source>
</evidence>
<gene>
    <name evidence="2" type="ORF">NQ318_015413</name>
</gene>
<keyword evidence="3" id="KW-1185">Reference proteome</keyword>
<dbReference type="Proteomes" id="UP001162162">
    <property type="component" value="Unassembled WGS sequence"/>
</dbReference>
<reference evidence="2" key="1">
    <citation type="journal article" date="2023" name="Insect Mol. Biol.">
        <title>Genome sequencing provides insights into the evolution of gene families encoding plant cell wall-degrading enzymes in longhorned beetles.</title>
        <authorList>
            <person name="Shin N.R."/>
            <person name="Okamura Y."/>
            <person name="Kirsch R."/>
            <person name="Pauchet Y."/>
        </authorList>
    </citation>
    <scope>NUCLEOTIDE SEQUENCE</scope>
    <source>
        <strain evidence="2">AMC_N1</strain>
    </source>
</reference>
<dbReference type="EMBL" id="JAPWTK010000054">
    <property type="protein sequence ID" value="KAJ8953757.1"/>
    <property type="molecule type" value="Genomic_DNA"/>
</dbReference>
<proteinExistence type="predicted"/>
<evidence type="ECO:0000313" key="2">
    <source>
        <dbReference type="EMBL" id="KAJ8953757.1"/>
    </source>
</evidence>